<keyword evidence="7 12" id="KW-0106">Calcium</keyword>
<evidence type="ECO:0000256" key="10">
    <source>
        <dbReference type="ARBA" id="ARBA00023136"/>
    </source>
</evidence>
<evidence type="ECO:0000256" key="4">
    <source>
        <dbReference type="ARBA" id="ARBA00022723"/>
    </source>
</evidence>
<evidence type="ECO:0000256" key="12">
    <source>
        <dbReference type="PROSITE-ProRule" id="PRU00043"/>
    </source>
</evidence>
<keyword evidence="9 13" id="KW-1133">Transmembrane helix</keyword>
<dbReference type="AlphaFoldDB" id="A0A3B3RII0"/>
<dbReference type="Pfam" id="PF00028">
    <property type="entry name" value="Cadherin"/>
    <property type="match status" value="3"/>
</dbReference>
<evidence type="ECO:0000256" key="8">
    <source>
        <dbReference type="ARBA" id="ARBA00022889"/>
    </source>
</evidence>
<evidence type="ECO:0000256" key="6">
    <source>
        <dbReference type="ARBA" id="ARBA00022737"/>
    </source>
</evidence>
<feature type="domain" description="Cadherin" evidence="14">
    <location>
        <begin position="158"/>
        <end position="279"/>
    </location>
</feature>
<dbReference type="PROSITE" id="PS50268">
    <property type="entry name" value="CADHERIN_2"/>
    <property type="match status" value="3"/>
</dbReference>
<accession>A0A3B3RII0</accession>
<keyword evidence="8" id="KW-0130">Cell adhesion</keyword>
<dbReference type="FunFam" id="2.60.40.60:FF:000095">
    <property type="entry name" value="Cadherin 13"/>
    <property type="match status" value="1"/>
</dbReference>
<keyword evidence="4" id="KW-0479">Metal-binding</keyword>
<dbReference type="GeneTree" id="ENSGT00940000155218"/>
<dbReference type="PANTHER" id="PTHR24027">
    <property type="entry name" value="CADHERIN-23"/>
    <property type="match status" value="1"/>
</dbReference>
<evidence type="ECO:0000256" key="2">
    <source>
        <dbReference type="ARBA" id="ARBA00022475"/>
    </source>
</evidence>
<dbReference type="GO" id="GO:0034332">
    <property type="term" value="P:adherens junction organization"/>
    <property type="evidence" value="ECO:0007669"/>
    <property type="project" value="TreeGrafter"/>
</dbReference>
<evidence type="ECO:0000256" key="11">
    <source>
        <dbReference type="ARBA" id="ARBA00023180"/>
    </source>
</evidence>
<dbReference type="SUPFAM" id="SSF49313">
    <property type="entry name" value="Cadherin-like"/>
    <property type="match status" value="4"/>
</dbReference>
<dbReference type="InterPro" id="IPR020894">
    <property type="entry name" value="Cadherin_CS"/>
</dbReference>
<dbReference type="FunFam" id="2.60.40.60:FF:000019">
    <property type="entry name" value="Cadherin 2"/>
    <property type="match status" value="1"/>
</dbReference>
<dbReference type="SMART" id="SM00112">
    <property type="entry name" value="CA"/>
    <property type="match status" value="4"/>
</dbReference>
<dbReference type="CDD" id="cd11304">
    <property type="entry name" value="Cadherin_repeat"/>
    <property type="match status" value="3"/>
</dbReference>
<sequence length="616" mass="68171">MLQFKARNVSNMAVDTQLGVEIHISDINDNRPRFEHDEYPITIKESQRQGAFVMTVLARDLDKRGSPNSTIDYRIISTTPITQNAEFYMIENGTILFKGCLDYEKAQTYTIIVEAKDRGVPPLSSTCKVIINVEDMNNHFPIFTGHTGTGRVKERETGQTFLRVQVDDKDSRGTSAWKAKYTIHGDTGKNFQIETDSETNEGILSVVLALDFEEGSVRNLSISVENETPYFSCVVKEQPPRGPWKVDYFDSSSGQGGVVRSPMEKISVSVEDVNDPPEFVCPLGDVTVEENTEIGHLLETFIAVDKDKTFNDDFVYLKGSDPAGWVNVGPQDGKITTAKVIDRESDYVKNNTYTITLYAVSTGVPPMTGTATLNIHLTDQNDNVPKLESHMLTMCLSASVVNITAYDLDGDPYSGPFHFELLGDIKGRWRLDPSFGRTVNLIKEEAVYAGSHKLLLKISDAQGKFLQQNLTMTVCDCSTIPNCHARRVTSVIPGGGTVGIVIASLFLFLGVLLLVIFVSCGRHRTMFLVDPGSGATLLKSNIETPGTDCKVPDAQVIQNGRCHEAMSTQSNVKNSTFQQEVSESSCISQLRITIKYLISPAQHNFQHIMYSNTILN</sequence>
<dbReference type="GO" id="GO:0000902">
    <property type="term" value="P:cell morphogenesis"/>
    <property type="evidence" value="ECO:0007669"/>
    <property type="project" value="TreeGrafter"/>
</dbReference>
<evidence type="ECO:0000256" key="13">
    <source>
        <dbReference type="SAM" id="Phobius"/>
    </source>
</evidence>
<evidence type="ECO:0000256" key="7">
    <source>
        <dbReference type="ARBA" id="ARBA00022837"/>
    </source>
</evidence>
<dbReference type="InterPro" id="IPR002126">
    <property type="entry name" value="Cadherin-like_dom"/>
</dbReference>
<dbReference type="InterPro" id="IPR015919">
    <property type="entry name" value="Cadherin-like_sf"/>
</dbReference>
<dbReference type="GO" id="GO:0005509">
    <property type="term" value="F:calcium ion binding"/>
    <property type="evidence" value="ECO:0007669"/>
    <property type="project" value="UniProtKB-UniRule"/>
</dbReference>
<dbReference type="Ensembl" id="ENSPKIT00000042150.1">
    <property type="protein sequence ID" value="ENSPKIP00000017635.1"/>
    <property type="gene ID" value="ENSPKIG00000003443.1"/>
</dbReference>
<keyword evidence="2" id="KW-1003">Cell membrane</keyword>
<feature type="domain" description="Cadherin" evidence="14">
    <location>
        <begin position="35"/>
        <end position="143"/>
    </location>
</feature>
<dbReference type="PRINTS" id="PR00205">
    <property type="entry name" value="CADHERIN"/>
</dbReference>
<proteinExistence type="predicted"/>
<dbReference type="GO" id="GO:0005912">
    <property type="term" value="C:adherens junction"/>
    <property type="evidence" value="ECO:0007669"/>
    <property type="project" value="TreeGrafter"/>
</dbReference>
<dbReference type="GO" id="GO:0016342">
    <property type="term" value="C:catenin complex"/>
    <property type="evidence" value="ECO:0007669"/>
    <property type="project" value="TreeGrafter"/>
</dbReference>
<dbReference type="PANTHER" id="PTHR24027:SF433">
    <property type="entry name" value="CADHERIN 27-RELATED"/>
    <property type="match status" value="1"/>
</dbReference>
<keyword evidence="10 13" id="KW-0472">Membrane</keyword>
<feature type="transmembrane region" description="Helical" evidence="13">
    <location>
        <begin position="496"/>
        <end position="518"/>
    </location>
</feature>
<dbReference type="FunFam" id="2.60.40.60:FF:000158">
    <property type="entry name" value="Dachsous cadherin-related 1"/>
    <property type="match status" value="1"/>
</dbReference>
<reference evidence="15" key="1">
    <citation type="submission" date="2025-08" db="UniProtKB">
        <authorList>
            <consortium name="Ensembl"/>
        </authorList>
    </citation>
    <scope>IDENTIFICATION</scope>
</reference>
<evidence type="ECO:0000256" key="5">
    <source>
        <dbReference type="ARBA" id="ARBA00022729"/>
    </source>
</evidence>
<reference evidence="15" key="2">
    <citation type="submission" date="2025-09" db="UniProtKB">
        <authorList>
            <consortium name="Ensembl"/>
        </authorList>
    </citation>
    <scope>IDENTIFICATION</scope>
</reference>
<evidence type="ECO:0000256" key="9">
    <source>
        <dbReference type="ARBA" id="ARBA00022989"/>
    </source>
</evidence>
<feature type="domain" description="Cadherin" evidence="14">
    <location>
        <begin position="286"/>
        <end position="387"/>
    </location>
</feature>
<dbReference type="InterPro" id="IPR039808">
    <property type="entry name" value="Cadherin"/>
</dbReference>
<protein>
    <submittedName>
        <fullName evidence="15">Cadherin 26, tandem duplicate 2</fullName>
    </submittedName>
</protein>
<comment type="subcellular location">
    <subcellularLocation>
        <location evidence="1">Cell membrane</location>
        <topology evidence="1">Single-pass type I membrane protein</topology>
    </subcellularLocation>
</comment>
<keyword evidence="16" id="KW-1185">Reference proteome</keyword>
<keyword evidence="3 13" id="KW-0812">Transmembrane</keyword>
<evidence type="ECO:0000256" key="3">
    <source>
        <dbReference type="ARBA" id="ARBA00022692"/>
    </source>
</evidence>
<dbReference type="GO" id="GO:0016477">
    <property type="term" value="P:cell migration"/>
    <property type="evidence" value="ECO:0007669"/>
    <property type="project" value="TreeGrafter"/>
</dbReference>
<dbReference type="GO" id="GO:0045296">
    <property type="term" value="F:cadherin binding"/>
    <property type="evidence" value="ECO:0007669"/>
    <property type="project" value="TreeGrafter"/>
</dbReference>
<keyword evidence="6" id="KW-0677">Repeat</keyword>
<dbReference type="Proteomes" id="UP000261540">
    <property type="component" value="Unplaced"/>
</dbReference>
<name>A0A3B3RII0_9TELE</name>
<dbReference type="GO" id="GO:0007156">
    <property type="term" value="P:homophilic cell adhesion via plasma membrane adhesion molecules"/>
    <property type="evidence" value="ECO:0007669"/>
    <property type="project" value="InterPro"/>
</dbReference>
<dbReference type="GO" id="GO:0007043">
    <property type="term" value="P:cell-cell junction assembly"/>
    <property type="evidence" value="ECO:0007669"/>
    <property type="project" value="TreeGrafter"/>
</dbReference>
<organism evidence="15 16">
    <name type="scientific">Paramormyrops kingsleyae</name>
    <dbReference type="NCBI Taxonomy" id="1676925"/>
    <lineage>
        <taxon>Eukaryota</taxon>
        <taxon>Metazoa</taxon>
        <taxon>Chordata</taxon>
        <taxon>Craniata</taxon>
        <taxon>Vertebrata</taxon>
        <taxon>Euteleostomi</taxon>
        <taxon>Actinopterygii</taxon>
        <taxon>Neopterygii</taxon>
        <taxon>Teleostei</taxon>
        <taxon>Osteoglossocephala</taxon>
        <taxon>Osteoglossomorpha</taxon>
        <taxon>Osteoglossiformes</taxon>
        <taxon>Mormyridae</taxon>
        <taxon>Paramormyrops</taxon>
    </lineage>
</organism>
<evidence type="ECO:0000313" key="16">
    <source>
        <dbReference type="Proteomes" id="UP000261540"/>
    </source>
</evidence>
<evidence type="ECO:0000313" key="15">
    <source>
        <dbReference type="Ensembl" id="ENSPKIP00000017635.1"/>
    </source>
</evidence>
<evidence type="ECO:0000256" key="1">
    <source>
        <dbReference type="ARBA" id="ARBA00004251"/>
    </source>
</evidence>
<keyword evidence="5" id="KW-0732">Signal</keyword>
<dbReference type="PROSITE" id="PS00232">
    <property type="entry name" value="CADHERIN_1"/>
    <property type="match status" value="2"/>
</dbReference>
<evidence type="ECO:0000259" key="14">
    <source>
        <dbReference type="PROSITE" id="PS50268"/>
    </source>
</evidence>
<dbReference type="Gene3D" id="2.60.40.60">
    <property type="entry name" value="Cadherins"/>
    <property type="match status" value="4"/>
</dbReference>
<dbReference type="GO" id="GO:0044331">
    <property type="term" value="P:cell-cell adhesion mediated by cadherin"/>
    <property type="evidence" value="ECO:0007669"/>
    <property type="project" value="TreeGrafter"/>
</dbReference>
<keyword evidence="11" id="KW-0325">Glycoprotein</keyword>
<dbReference type="GO" id="GO:0008013">
    <property type="term" value="F:beta-catenin binding"/>
    <property type="evidence" value="ECO:0007669"/>
    <property type="project" value="TreeGrafter"/>
</dbReference>
<dbReference type="GO" id="GO:0016339">
    <property type="term" value="P:calcium-dependent cell-cell adhesion via plasma membrane cell adhesion molecules"/>
    <property type="evidence" value="ECO:0007669"/>
    <property type="project" value="TreeGrafter"/>
</dbReference>